<geneLocation type="plasmid" evidence="1">
    <name>pJB37</name>
</geneLocation>
<keyword evidence="1" id="KW-0614">Plasmid</keyword>
<sequence length="124" mass="13601">MPAGDFGMSNLSLPLYGAEIEAFGVLGTFIGADLMDDGDVHFTLKMPESNVRLAHSYAVAEDQFCLVVGASLIQVSKTNCVWRSSPGFDVTDDEGFIAFRVDRHVRAAVTVMKFQRAISRLNRI</sequence>
<accession>A0A1V0M5Z3</accession>
<evidence type="ECO:0000313" key="1">
    <source>
        <dbReference type="EMBL" id="ARD70300.1"/>
    </source>
</evidence>
<reference evidence="1" key="1">
    <citation type="submission" date="2017-01" db="EMBL/GenBank/DDBJ databases">
        <title>Complete nucleotide sequence of an IncP-2 blaVIM-2-harboring megaplasmid from Pseudomonas aeruginosa.</title>
        <authorList>
            <person name="Botelho J."/>
            <person name="Grosso F."/>
            <person name="Mabrouk A."/>
            <person name="Peixe L."/>
        </authorList>
    </citation>
    <scope>NUCLEOTIDE SEQUENCE</scope>
    <source>
        <strain evidence="1">FFUP_PS_37</strain>
        <plasmid evidence="1">pJB37</plasmid>
    </source>
</reference>
<proteinExistence type="predicted"/>
<protein>
    <submittedName>
        <fullName evidence="1">Uncharacterized protein</fullName>
    </submittedName>
</protein>
<organism evidence="1">
    <name type="scientific">Pseudomonas aeruginosa</name>
    <dbReference type="NCBI Taxonomy" id="287"/>
    <lineage>
        <taxon>Bacteria</taxon>
        <taxon>Pseudomonadati</taxon>
        <taxon>Pseudomonadota</taxon>
        <taxon>Gammaproteobacteria</taxon>
        <taxon>Pseudomonadales</taxon>
        <taxon>Pseudomonadaceae</taxon>
        <taxon>Pseudomonas</taxon>
    </lineage>
</organism>
<name>A0A1V0M5Z3_PSEAI</name>
<dbReference type="AlphaFoldDB" id="A0A1V0M5Z3"/>
<dbReference type="EMBL" id="KY494864">
    <property type="protein sequence ID" value="ARD70300.1"/>
    <property type="molecule type" value="Genomic_DNA"/>
</dbReference>